<evidence type="ECO:0000313" key="3">
    <source>
        <dbReference type="Proteomes" id="UP001597402"/>
    </source>
</evidence>
<evidence type="ECO:0000313" key="2">
    <source>
        <dbReference type="EMBL" id="MFD2090983.1"/>
    </source>
</evidence>
<dbReference type="InterPro" id="IPR054485">
    <property type="entry name" value="FlK-like_dom"/>
</dbReference>
<sequence length="145" mass="15362">MLPLPVGKTAVLDVVVRPEHTVDFDEMGQVHPVYATYAMAKHFEEAGRKLLVPHLEPGEAGIGTAVSVEHLAPSWVGDALRIVARCVEVRDGRLTCECRATDSYGRDLGRGTTVQAVLPAAVVEARVGEDARRSRGGAAPASGPP</sequence>
<dbReference type="PIRSF" id="PIRSF014972">
    <property type="entry name" value="FlK"/>
    <property type="match status" value="1"/>
</dbReference>
<proteinExistence type="predicted"/>
<reference evidence="3" key="1">
    <citation type="journal article" date="2019" name="Int. J. Syst. Evol. Microbiol.">
        <title>The Global Catalogue of Microorganisms (GCM) 10K type strain sequencing project: providing services to taxonomists for standard genome sequencing and annotation.</title>
        <authorList>
            <consortium name="The Broad Institute Genomics Platform"/>
            <consortium name="The Broad Institute Genome Sequencing Center for Infectious Disease"/>
            <person name="Wu L."/>
            <person name="Ma J."/>
        </authorList>
    </citation>
    <scope>NUCLEOTIDE SEQUENCE [LARGE SCALE GENOMIC DNA]</scope>
    <source>
        <strain evidence="3">JCM 3338</strain>
    </source>
</reference>
<dbReference type="PANTHER" id="PTHR36934:SF1">
    <property type="entry name" value="THIOESTERASE DOMAIN-CONTAINING PROTEIN"/>
    <property type="match status" value="1"/>
</dbReference>
<accession>A0ABW4X8Q9</accession>
<dbReference type="RefSeq" id="WP_376872704.1">
    <property type="nucleotide sequence ID" value="NZ_JBHUHP010000004.1"/>
</dbReference>
<comment type="caution">
    <text evidence="2">The sequence shown here is derived from an EMBL/GenBank/DDBJ whole genome shotgun (WGS) entry which is preliminary data.</text>
</comment>
<dbReference type="PANTHER" id="PTHR36934">
    <property type="entry name" value="BLR0278 PROTEIN"/>
    <property type="match status" value="1"/>
</dbReference>
<name>A0ABW4X8Q9_9ACTN</name>
<evidence type="ECO:0000259" key="1">
    <source>
        <dbReference type="Pfam" id="PF22636"/>
    </source>
</evidence>
<protein>
    <submittedName>
        <fullName evidence="2">Thioesterase family protein</fullName>
    </submittedName>
</protein>
<dbReference type="Gene3D" id="3.10.129.10">
    <property type="entry name" value="Hotdog Thioesterase"/>
    <property type="match status" value="1"/>
</dbReference>
<dbReference type="Proteomes" id="UP001597402">
    <property type="component" value="Unassembled WGS sequence"/>
</dbReference>
<dbReference type="CDD" id="cd00586">
    <property type="entry name" value="4HBT"/>
    <property type="match status" value="1"/>
</dbReference>
<dbReference type="Pfam" id="PF22636">
    <property type="entry name" value="FlK"/>
    <property type="match status" value="1"/>
</dbReference>
<keyword evidence="3" id="KW-1185">Reference proteome</keyword>
<feature type="domain" description="Fluoroacetyl-CoA-specific thioesterase-like" evidence="1">
    <location>
        <begin position="16"/>
        <end position="120"/>
    </location>
</feature>
<dbReference type="InterPro" id="IPR029069">
    <property type="entry name" value="HotDog_dom_sf"/>
</dbReference>
<organism evidence="2 3">
    <name type="scientific">Blastococcus deserti</name>
    <dbReference type="NCBI Taxonomy" id="2259033"/>
    <lineage>
        <taxon>Bacteria</taxon>
        <taxon>Bacillati</taxon>
        <taxon>Actinomycetota</taxon>
        <taxon>Actinomycetes</taxon>
        <taxon>Geodermatophilales</taxon>
        <taxon>Geodermatophilaceae</taxon>
        <taxon>Blastococcus</taxon>
    </lineage>
</organism>
<dbReference type="EMBL" id="JBHUHP010000004">
    <property type="protein sequence ID" value="MFD2090983.1"/>
    <property type="molecule type" value="Genomic_DNA"/>
</dbReference>
<dbReference type="SUPFAM" id="SSF54637">
    <property type="entry name" value="Thioesterase/thiol ester dehydrase-isomerase"/>
    <property type="match status" value="1"/>
</dbReference>
<dbReference type="InterPro" id="IPR025540">
    <property type="entry name" value="FlK"/>
</dbReference>
<gene>
    <name evidence="2" type="ORF">ACFSHS_05290</name>
</gene>